<sequence>MMTWISFLGVVLTSATTPTTELAQQLQQVSQLRIDELAELRAAAQVRKLQYELQAAQLRSEIAAIDAPSHAVPMAAQESLAGLRLQSVIRTDRQLWVRLSDAEQQWLLTPAHSEFGFVVEVDDQHLIVSRAGVERRFSLPEGM</sequence>
<dbReference type="AlphaFoldDB" id="A0A094L282"/>
<comment type="caution">
    <text evidence="1">The sequence shown here is derived from an EMBL/GenBank/DDBJ whole genome shotgun (WGS) entry which is preliminary data.</text>
</comment>
<protein>
    <submittedName>
        <fullName evidence="1">Uncharacterized protein</fullName>
    </submittedName>
</protein>
<accession>A0A094L282</accession>
<keyword evidence="2" id="KW-1185">Reference proteome</keyword>
<dbReference type="RefSeq" id="WP_034732684.1">
    <property type="nucleotide sequence ID" value="NZ_JPIN01000007.1"/>
</dbReference>
<dbReference type="Proteomes" id="UP000053718">
    <property type="component" value="Unassembled WGS sequence"/>
</dbReference>
<evidence type="ECO:0000313" key="1">
    <source>
        <dbReference type="EMBL" id="KFZ28738.1"/>
    </source>
</evidence>
<dbReference type="EMBL" id="JPIN01000007">
    <property type="protein sequence ID" value="KFZ28738.1"/>
    <property type="molecule type" value="Genomic_DNA"/>
</dbReference>
<name>A0A094L282_9GAMM</name>
<reference evidence="1 2" key="1">
    <citation type="submission" date="2014-06" db="EMBL/GenBank/DDBJ databases">
        <title>Draft genome sequence of Idiomarina sp. MCCC 1A10513.</title>
        <authorList>
            <person name="Du J."/>
            <person name="Lai Q."/>
            <person name="Shao Z."/>
        </authorList>
    </citation>
    <scope>NUCLEOTIDE SEQUENCE [LARGE SCALE GENOMIC DNA]</scope>
    <source>
        <strain evidence="1 2">MCCC 1A10513</strain>
    </source>
</reference>
<gene>
    <name evidence="1" type="ORF">IDAT_08375</name>
</gene>
<organism evidence="1 2">
    <name type="scientific">Pseudidiomarina atlantica</name>
    <dbReference type="NCBI Taxonomy" id="1517416"/>
    <lineage>
        <taxon>Bacteria</taxon>
        <taxon>Pseudomonadati</taxon>
        <taxon>Pseudomonadota</taxon>
        <taxon>Gammaproteobacteria</taxon>
        <taxon>Alteromonadales</taxon>
        <taxon>Idiomarinaceae</taxon>
        <taxon>Pseudidiomarina</taxon>
    </lineage>
</organism>
<dbReference type="STRING" id="1517416.IDAT_08375"/>
<proteinExistence type="predicted"/>
<evidence type="ECO:0000313" key="2">
    <source>
        <dbReference type="Proteomes" id="UP000053718"/>
    </source>
</evidence>